<dbReference type="RefSeq" id="XP_003025250.1">
    <property type="nucleotide sequence ID" value="XM_003025204.1"/>
</dbReference>
<dbReference type="Gene3D" id="3.40.50.720">
    <property type="entry name" value="NAD(P)-binding Rossmann-like Domain"/>
    <property type="match status" value="1"/>
</dbReference>
<evidence type="ECO:0000313" key="4">
    <source>
        <dbReference type="EMBL" id="EFE44639.1"/>
    </source>
</evidence>
<dbReference type="GO" id="GO:0006694">
    <property type="term" value="P:steroid biosynthetic process"/>
    <property type="evidence" value="ECO:0007669"/>
    <property type="project" value="InterPro"/>
</dbReference>
<dbReference type="OrthoDB" id="2735536at2759"/>
<gene>
    <name evidence="4" type="ORF">TRV_00566</name>
</gene>
<protein>
    <submittedName>
        <fullName evidence="4">Aldehyde reductase II</fullName>
    </submittedName>
</protein>
<dbReference type="SUPFAM" id="SSF51735">
    <property type="entry name" value="NAD(P)-binding Rossmann-fold domains"/>
    <property type="match status" value="1"/>
</dbReference>
<name>D4D0H1_TRIVH</name>
<comment type="caution">
    <text evidence="4">The sequence shown here is derived from an EMBL/GenBank/DDBJ whole genome shotgun (WGS) entry which is preliminary data.</text>
</comment>
<sequence>MPFANSDLIVVTGANGHVAQHVVSQLLSFHAPVRVRGTVRSSTVAQKLYAAFDSFVSSGRLEIAIVPDLTVDSAFDDAIQGATYVAHIASPLNMSPENVENDLLMPAIKGNICILESIMKKSGIKAVVITSSFVAAFDARHGFREGYTYSSADWNPISYDEAADPRQDMSQYPEKWRPWITYMASRKLAEKAAWDFYRKHQPTWALSTLLPSFIGGPFVLPLTKGAGSLTFSTSLIWRTALGSEPLFHNDFPHWVDVRDVAKAHIQALITPAAWGRRIVRKHYPEMGPSREKQQVTAVAELRYKWSLTDLIQVHHYSIDSGSSLSILGMDSWISPEQMIVDLIKQLKRTTLSDAL</sequence>
<dbReference type="GeneID" id="9580742"/>
<evidence type="ECO:0000256" key="1">
    <source>
        <dbReference type="ARBA" id="ARBA00023002"/>
    </source>
</evidence>
<feature type="domain" description="3-beta hydroxysteroid dehydrogenase/isomerase" evidence="3">
    <location>
        <begin position="10"/>
        <end position="141"/>
    </location>
</feature>
<dbReference type="GO" id="GO:0016616">
    <property type="term" value="F:oxidoreductase activity, acting on the CH-OH group of donors, NAD or NADP as acceptor"/>
    <property type="evidence" value="ECO:0007669"/>
    <property type="project" value="InterPro"/>
</dbReference>
<proteinExistence type="inferred from homology"/>
<evidence type="ECO:0000313" key="5">
    <source>
        <dbReference type="Proteomes" id="UP000008383"/>
    </source>
</evidence>
<dbReference type="AlphaFoldDB" id="D4D0H1"/>
<dbReference type="InterPro" id="IPR002225">
    <property type="entry name" value="3Beta_OHSteriod_DH/Estase"/>
</dbReference>
<dbReference type="InterPro" id="IPR050425">
    <property type="entry name" value="NAD(P)_dehydrat-like"/>
</dbReference>
<dbReference type="PANTHER" id="PTHR10366">
    <property type="entry name" value="NAD DEPENDENT EPIMERASE/DEHYDRATASE"/>
    <property type="match status" value="1"/>
</dbReference>
<dbReference type="Proteomes" id="UP000008383">
    <property type="component" value="Unassembled WGS sequence"/>
</dbReference>
<dbReference type="EMBL" id="ACYE01000032">
    <property type="protein sequence ID" value="EFE44639.1"/>
    <property type="molecule type" value="Genomic_DNA"/>
</dbReference>
<comment type="similarity">
    <text evidence="2">Belongs to the NAD(P)-dependent epimerase/dehydratase family. Dihydroflavonol-4-reductase subfamily.</text>
</comment>
<keyword evidence="5" id="KW-1185">Reference proteome</keyword>
<dbReference type="HOGENOM" id="CLU_007383_9_2_1"/>
<dbReference type="KEGG" id="tve:TRV_00566"/>
<organism evidence="4 5">
    <name type="scientific">Trichophyton verrucosum (strain HKI 0517)</name>
    <dbReference type="NCBI Taxonomy" id="663202"/>
    <lineage>
        <taxon>Eukaryota</taxon>
        <taxon>Fungi</taxon>
        <taxon>Dikarya</taxon>
        <taxon>Ascomycota</taxon>
        <taxon>Pezizomycotina</taxon>
        <taxon>Eurotiomycetes</taxon>
        <taxon>Eurotiomycetidae</taxon>
        <taxon>Onygenales</taxon>
        <taxon>Arthrodermataceae</taxon>
        <taxon>Trichophyton</taxon>
    </lineage>
</organism>
<accession>D4D0H1</accession>
<keyword evidence="1" id="KW-0560">Oxidoreductase</keyword>
<dbReference type="InterPro" id="IPR036291">
    <property type="entry name" value="NAD(P)-bd_dom_sf"/>
</dbReference>
<dbReference type="Pfam" id="PF01073">
    <property type="entry name" value="3Beta_HSD"/>
    <property type="match status" value="1"/>
</dbReference>
<evidence type="ECO:0000259" key="3">
    <source>
        <dbReference type="Pfam" id="PF01073"/>
    </source>
</evidence>
<evidence type="ECO:0000256" key="2">
    <source>
        <dbReference type="ARBA" id="ARBA00023445"/>
    </source>
</evidence>
<reference evidence="5" key="1">
    <citation type="journal article" date="2011" name="Genome Biol.">
        <title>Comparative and functional genomics provide insights into the pathogenicity of dermatophytic fungi.</title>
        <authorList>
            <person name="Burmester A."/>
            <person name="Shelest E."/>
            <person name="Gloeckner G."/>
            <person name="Heddergott C."/>
            <person name="Schindler S."/>
            <person name="Staib P."/>
            <person name="Heidel A."/>
            <person name="Felder M."/>
            <person name="Petzold A."/>
            <person name="Szafranski K."/>
            <person name="Feuermann M."/>
            <person name="Pedruzzi I."/>
            <person name="Priebe S."/>
            <person name="Groth M."/>
            <person name="Winkler R."/>
            <person name="Li W."/>
            <person name="Kniemeyer O."/>
            <person name="Schroeckh V."/>
            <person name="Hertweck C."/>
            <person name="Hube B."/>
            <person name="White T.C."/>
            <person name="Platzer M."/>
            <person name="Guthke R."/>
            <person name="Heitman J."/>
            <person name="Woestemeyer J."/>
            <person name="Zipfel P.F."/>
            <person name="Monod M."/>
            <person name="Brakhage A.A."/>
        </authorList>
    </citation>
    <scope>NUCLEOTIDE SEQUENCE [LARGE SCALE GENOMIC DNA]</scope>
    <source>
        <strain evidence="5">HKI 0517</strain>
    </source>
</reference>
<dbReference type="PANTHER" id="PTHR10366:SF564">
    <property type="entry name" value="STEROL-4-ALPHA-CARBOXYLATE 3-DEHYDROGENASE, DECARBOXYLATING"/>
    <property type="match status" value="1"/>
</dbReference>